<sequence length="220" mass="22012">MINLLFHKPHCSKCDFFLQRHGLRAVCRATCFVNLRYVIAATFIVAGGASIAQAQTCTVAVNQSSQPSTVSQSGGSCTIPSGQVLQPPGFYPMPGPTQILATNGGVISGSNMTIYTTPSGGAAHPVVWATGSGSEIDLDTDSAGNATGSGSTITNPAASSGGGSVFLQADNSGIIRAHDLTITFPTGGQDVGVHATTNGQVFLTGGALAIGGNAGGNTAL</sequence>
<dbReference type="EMBL" id="QUMO01000002">
    <property type="protein sequence ID" value="REF87557.1"/>
    <property type="molecule type" value="Genomic_DNA"/>
</dbReference>
<accession>A0A3D9YY28</accession>
<organism evidence="1 2">
    <name type="scientific">Methylovirgula ligni</name>
    <dbReference type="NCBI Taxonomy" id="569860"/>
    <lineage>
        <taxon>Bacteria</taxon>
        <taxon>Pseudomonadati</taxon>
        <taxon>Pseudomonadota</taxon>
        <taxon>Alphaproteobacteria</taxon>
        <taxon>Hyphomicrobiales</taxon>
        <taxon>Beijerinckiaceae</taxon>
        <taxon>Methylovirgula</taxon>
    </lineage>
</organism>
<reference evidence="1 2" key="1">
    <citation type="submission" date="2018-08" db="EMBL/GenBank/DDBJ databases">
        <title>Genomic Encyclopedia of Type Strains, Phase IV (KMG-IV): sequencing the most valuable type-strain genomes for metagenomic binning, comparative biology and taxonomic classification.</title>
        <authorList>
            <person name="Goeker M."/>
        </authorList>
    </citation>
    <scope>NUCLEOTIDE SEQUENCE [LARGE SCALE GENOMIC DNA]</scope>
    <source>
        <strain evidence="1 2">BW863</strain>
    </source>
</reference>
<proteinExistence type="predicted"/>
<dbReference type="Proteomes" id="UP000256900">
    <property type="component" value="Unassembled WGS sequence"/>
</dbReference>
<comment type="caution">
    <text evidence="1">The sequence shown here is derived from an EMBL/GenBank/DDBJ whole genome shotgun (WGS) entry which is preliminary data.</text>
</comment>
<dbReference type="AlphaFoldDB" id="A0A3D9YY28"/>
<evidence type="ECO:0000313" key="2">
    <source>
        <dbReference type="Proteomes" id="UP000256900"/>
    </source>
</evidence>
<evidence type="ECO:0000313" key="1">
    <source>
        <dbReference type="EMBL" id="REF87557.1"/>
    </source>
</evidence>
<name>A0A3D9YY28_9HYPH</name>
<gene>
    <name evidence="1" type="ORF">DES32_1180</name>
</gene>
<keyword evidence="2" id="KW-1185">Reference proteome</keyword>
<protein>
    <submittedName>
        <fullName evidence="1">Uncharacterized protein</fullName>
    </submittedName>
</protein>